<reference evidence="1" key="1">
    <citation type="journal article" date="2015" name="Nature">
        <title>Complex archaea that bridge the gap between prokaryotes and eukaryotes.</title>
        <authorList>
            <person name="Spang A."/>
            <person name="Saw J.H."/>
            <person name="Jorgensen S.L."/>
            <person name="Zaremba-Niedzwiedzka K."/>
            <person name="Martijn J."/>
            <person name="Lind A.E."/>
            <person name="van Eijk R."/>
            <person name="Schleper C."/>
            <person name="Guy L."/>
            <person name="Ettema T.J."/>
        </authorList>
    </citation>
    <scope>NUCLEOTIDE SEQUENCE</scope>
</reference>
<protein>
    <submittedName>
        <fullName evidence="1">Uncharacterized protein</fullName>
    </submittedName>
</protein>
<organism evidence="1">
    <name type="scientific">marine sediment metagenome</name>
    <dbReference type="NCBI Taxonomy" id="412755"/>
    <lineage>
        <taxon>unclassified sequences</taxon>
        <taxon>metagenomes</taxon>
        <taxon>ecological metagenomes</taxon>
    </lineage>
</organism>
<evidence type="ECO:0000313" key="1">
    <source>
        <dbReference type="EMBL" id="KKM13615.1"/>
    </source>
</evidence>
<comment type="caution">
    <text evidence="1">The sequence shown here is derived from an EMBL/GenBank/DDBJ whole genome shotgun (WGS) entry which is preliminary data.</text>
</comment>
<dbReference type="EMBL" id="LAZR01015340">
    <property type="protein sequence ID" value="KKM13615.1"/>
    <property type="molecule type" value="Genomic_DNA"/>
</dbReference>
<proteinExistence type="predicted"/>
<dbReference type="AlphaFoldDB" id="A0A0F9KEA5"/>
<accession>A0A0F9KEA5</accession>
<sequence>MNEGITAEQFKILSALRKEAKEVVIAEYVEILEDNNFTVLDIKYGEPVQQYFIFSKLFFDFSSP</sequence>
<name>A0A0F9KEA5_9ZZZZ</name>
<gene>
    <name evidence="1" type="ORF">LCGC14_1714420</name>
</gene>